<sequence length="163" mass="17917">MPCSRSAQIPTSPSKNAKKSVFLTALNFASRAQKPTQTVVCTVIPNMETPNNPRFPAVEAVLGVAHPIHSCNVRVRHRDHYHPFVVFFTYSPSAQHLNGSFPAALPWRGEVLVMKVGVRSYVTGLRGSLDRILAEEAALKFVAEACARTLIARGRRVDLPTNI</sequence>
<gene>
    <name evidence="1" type="ORF">BJ138DRAFT_1106697</name>
</gene>
<name>A0ACB7ZUQ7_9AGAM</name>
<proteinExistence type="predicted"/>
<evidence type="ECO:0000313" key="2">
    <source>
        <dbReference type="Proteomes" id="UP000790377"/>
    </source>
</evidence>
<dbReference type="EMBL" id="MU268424">
    <property type="protein sequence ID" value="KAH7904587.1"/>
    <property type="molecule type" value="Genomic_DNA"/>
</dbReference>
<organism evidence="1 2">
    <name type="scientific">Hygrophoropsis aurantiaca</name>
    <dbReference type="NCBI Taxonomy" id="72124"/>
    <lineage>
        <taxon>Eukaryota</taxon>
        <taxon>Fungi</taxon>
        <taxon>Dikarya</taxon>
        <taxon>Basidiomycota</taxon>
        <taxon>Agaricomycotina</taxon>
        <taxon>Agaricomycetes</taxon>
        <taxon>Agaricomycetidae</taxon>
        <taxon>Boletales</taxon>
        <taxon>Coniophorineae</taxon>
        <taxon>Hygrophoropsidaceae</taxon>
        <taxon>Hygrophoropsis</taxon>
    </lineage>
</organism>
<keyword evidence="2" id="KW-1185">Reference proteome</keyword>
<reference evidence="1" key="1">
    <citation type="journal article" date="2021" name="New Phytol.">
        <title>Evolutionary innovations through gain and loss of genes in the ectomycorrhizal Boletales.</title>
        <authorList>
            <person name="Wu G."/>
            <person name="Miyauchi S."/>
            <person name="Morin E."/>
            <person name="Kuo A."/>
            <person name="Drula E."/>
            <person name="Varga T."/>
            <person name="Kohler A."/>
            <person name="Feng B."/>
            <person name="Cao Y."/>
            <person name="Lipzen A."/>
            <person name="Daum C."/>
            <person name="Hundley H."/>
            <person name="Pangilinan J."/>
            <person name="Johnson J."/>
            <person name="Barry K."/>
            <person name="LaButti K."/>
            <person name="Ng V."/>
            <person name="Ahrendt S."/>
            <person name="Min B."/>
            <person name="Choi I.G."/>
            <person name="Park H."/>
            <person name="Plett J.M."/>
            <person name="Magnuson J."/>
            <person name="Spatafora J.W."/>
            <person name="Nagy L.G."/>
            <person name="Henrissat B."/>
            <person name="Grigoriev I.V."/>
            <person name="Yang Z.L."/>
            <person name="Xu J."/>
            <person name="Martin F.M."/>
        </authorList>
    </citation>
    <scope>NUCLEOTIDE SEQUENCE</scope>
    <source>
        <strain evidence="1">ATCC 28755</strain>
    </source>
</reference>
<dbReference type="Proteomes" id="UP000790377">
    <property type="component" value="Unassembled WGS sequence"/>
</dbReference>
<evidence type="ECO:0000313" key="1">
    <source>
        <dbReference type="EMBL" id="KAH7904587.1"/>
    </source>
</evidence>
<comment type="caution">
    <text evidence="1">The sequence shown here is derived from an EMBL/GenBank/DDBJ whole genome shotgun (WGS) entry which is preliminary data.</text>
</comment>
<accession>A0ACB7ZUQ7</accession>
<protein>
    <submittedName>
        <fullName evidence="1">Uncharacterized protein</fullName>
    </submittedName>
</protein>